<keyword evidence="2 14" id="KW-0808">Transferase</keyword>
<evidence type="ECO:0000256" key="8">
    <source>
        <dbReference type="ARBA" id="ARBA00066884"/>
    </source>
</evidence>
<comment type="catalytic activity">
    <reaction evidence="5">
        <text>[molybdopterin-synthase sulfur-carrier protein]-C-terminal Gly-Gly + ATP + H(+) = [molybdopterin-synthase sulfur-carrier protein]-C-terminal Gly-Gly-AMP + diphosphate</text>
        <dbReference type="Rhea" id="RHEA:43616"/>
        <dbReference type="Rhea" id="RHEA-COMP:12159"/>
        <dbReference type="Rhea" id="RHEA-COMP:12202"/>
        <dbReference type="ChEBI" id="CHEBI:15378"/>
        <dbReference type="ChEBI" id="CHEBI:30616"/>
        <dbReference type="ChEBI" id="CHEBI:33019"/>
        <dbReference type="ChEBI" id="CHEBI:90618"/>
        <dbReference type="ChEBI" id="CHEBI:90778"/>
        <dbReference type="EC" id="2.7.7.80"/>
    </reaction>
</comment>
<dbReference type="GO" id="GO:0008146">
    <property type="term" value="F:sulfotransferase activity"/>
    <property type="evidence" value="ECO:0007669"/>
    <property type="project" value="TreeGrafter"/>
</dbReference>
<dbReference type="OrthoDB" id="9804286at2"/>
<organism evidence="14 15">
    <name type="scientific">Nitrosomonas halophila</name>
    <dbReference type="NCBI Taxonomy" id="44576"/>
    <lineage>
        <taxon>Bacteria</taxon>
        <taxon>Pseudomonadati</taxon>
        <taxon>Pseudomonadota</taxon>
        <taxon>Betaproteobacteria</taxon>
        <taxon>Nitrosomonadales</taxon>
        <taxon>Nitrosomonadaceae</taxon>
        <taxon>Nitrosomonas</taxon>
    </lineage>
</organism>
<dbReference type="PANTHER" id="PTHR10953">
    <property type="entry name" value="UBIQUITIN-ACTIVATING ENZYME E1"/>
    <property type="match status" value="1"/>
</dbReference>
<dbReference type="Pfam" id="PF00899">
    <property type="entry name" value="ThiF"/>
    <property type="match status" value="1"/>
</dbReference>
<accession>A0A1H3CEU0</accession>
<comment type="subunit">
    <text evidence="7">Homodimer. Forms a stable heterotetrameric complex of 2 MoeB and 2 MoaD during adenylation of MoaD.</text>
</comment>
<evidence type="ECO:0000259" key="13">
    <source>
        <dbReference type="Pfam" id="PF00899"/>
    </source>
</evidence>
<keyword evidence="4" id="KW-0067">ATP-binding</keyword>
<keyword evidence="14" id="KW-0548">Nucleotidyltransferase</keyword>
<dbReference type="GO" id="GO:0005829">
    <property type="term" value="C:cytosol"/>
    <property type="evidence" value="ECO:0007669"/>
    <property type="project" value="TreeGrafter"/>
</dbReference>
<dbReference type="GO" id="GO:0005524">
    <property type="term" value="F:ATP binding"/>
    <property type="evidence" value="ECO:0007669"/>
    <property type="project" value="UniProtKB-KW"/>
</dbReference>
<dbReference type="EC" id="2.7.7.80" evidence="8"/>
<dbReference type="GO" id="GO:0004792">
    <property type="term" value="F:thiosulfate-cyanide sulfurtransferase activity"/>
    <property type="evidence" value="ECO:0007669"/>
    <property type="project" value="TreeGrafter"/>
</dbReference>
<dbReference type="CDD" id="cd00757">
    <property type="entry name" value="ThiF_MoeB_HesA_family"/>
    <property type="match status" value="1"/>
</dbReference>
<evidence type="ECO:0000256" key="12">
    <source>
        <dbReference type="ARBA" id="ARBA00078531"/>
    </source>
</evidence>
<dbReference type="STRING" id="44576.SAMN05421881_10034"/>
<dbReference type="Gene3D" id="3.40.50.720">
    <property type="entry name" value="NAD(P)-binding Rossmann-like Domain"/>
    <property type="match status" value="1"/>
</dbReference>
<dbReference type="RefSeq" id="WP_090411242.1">
    <property type="nucleotide sequence ID" value="NZ_FNOY01000003.1"/>
</dbReference>
<dbReference type="Proteomes" id="UP000198640">
    <property type="component" value="Unassembled WGS sequence"/>
</dbReference>
<dbReference type="EMBL" id="FNOY01000003">
    <property type="protein sequence ID" value="SDX52712.1"/>
    <property type="molecule type" value="Genomic_DNA"/>
</dbReference>
<evidence type="ECO:0000256" key="10">
    <source>
        <dbReference type="ARBA" id="ARBA00075110"/>
    </source>
</evidence>
<protein>
    <recommendedName>
        <fullName evidence="9">Molybdopterin-synthase adenylyltransferase</fullName>
        <ecNumber evidence="8">2.7.7.80</ecNumber>
    </recommendedName>
    <alternativeName>
        <fullName evidence="12">MoaD protein adenylase</fullName>
    </alternativeName>
    <alternativeName>
        <fullName evidence="10">Molybdopterin-converting factor subunit 1 adenylase</fullName>
    </alternativeName>
    <alternativeName>
        <fullName evidence="11">Sulfur carrier protein MoaD adenylyltransferase</fullName>
    </alternativeName>
</protein>
<dbReference type="InterPro" id="IPR045886">
    <property type="entry name" value="ThiF/MoeB/HesA"/>
</dbReference>
<dbReference type="GO" id="GO:0008641">
    <property type="term" value="F:ubiquitin-like modifier activating enzyme activity"/>
    <property type="evidence" value="ECO:0007669"/>
    <property type="project" value="InterPro"/>
</dbReference>
<evidence type="ECO:0000256" key="9">
    <source>
        <dbReference type="ARBA" id="ARBA00073635"/>
    </source>
</evidence>
<dbReference type="FunFam" id="3.40.50.720:FF:000033">
    <property type="entry name" value="Adenylyltransferase and sulfurtransferase MOCS3"/>
    <property type="match status" value="1"/>
</dbReference>
<evidence type="ECO:0000256" key="2">
    <source>
        <dbReference type="ARBA" id="ARBA00022679"/>
    </source>
</evidence>
<dbReference type="AlphaFoldDB" id="A0A1H3CEU0"/>
<evidence type="ECO:0000256" key="11">
    <source>
        <dbReference type="ARBA" id="ARBA00075328"/>
    </source>
</evidence>
<evidence type="ECO:0000256" key="1">
    <source>
        <dbReference type="ARBA" id="ARBA00009919"/>
    </source>
</evidence>
<evidence type="ECO:0000256" key="5">
    <source>
        <dbReference type="ARBA" id="ARBA00052218"/>
    </source>
</evidence>
<dbReference type="SUPFAM" id="SSF69572">
    <property type="entry name" value="Activating enzymes of the ubiquitin-like proteins"/>
    <property type="match status" value="1"/>
</dbReference>
<dbReference type="InterPro" id="IPR000594">
    <property type="entry name" value="ThiF_NAD_FAD-bd"/>
</dbReference>
<feature type="domain" description="THIF-type NAD/FAD binding fold" evidence="13">
    <location>
        <begin position="9"/>
        <end position="244"/>
    </location>
</feature>
<sequence>MNDRQLLRYSRHLLLPEIDLSGQDKLMQSRVMIVGAGGLGSPAALYLAASGIGKLIICDHDRVDLTNLQRQILHETAAIGRLKADSAQDTLRRINPDIEIVSLPQRASIGLLTKEVYEVDAVVDASDNFAARYAINQVCLKYRKPLISGAVMRFDGQVTVFDLRQQESPCYHCLFPESGESEDPNCALMGVFSPLAGIIGCVQAAETIKVLIGMGETLNGRLLLLNGLNMQWRSLKLQKDPACPACGPNRTRRSQVAIQSL</sequence>
<evidence type="ECO:0000313" key="14">
    <source>
        <dbReference type="EMBL" id="SDX52712.1"/>
    </source>
</evidence>
<dbReference type="GO" id="GO:0061605">
    <property type="term" value="F:molybdopterin-synthase adenylyltransferase activity"/>
    <property type="evidence" value="ECO:0007669"/>
    <property type="project" value="UniProtKB-EC"/>
</dbReference>
<dbReference type="NCBIfam" id="NF004281">
    <property type="entry name" value="PRK05690.1"/>
    <property type="match status" value="1"/>
</dbReference>
<evidence type="ECO:0000313" key="15">
    <source>
        <dbReference type="Proteomes" id="UP000198640"/>
    </source>
</evidence>
<dbReference type="PANTHER" id="PTHR10953:SF102">
    <property type="entry name" value="ADENYLYLTRANSFERASE AND SULFURTRANSFERASE MOCS3"/>
    <property type="match status" value="1"/>
</dbReference>
<keyword evidence="15" id="KW-1185">Reference proteome</keyword>
<evidence type="ECO:0000256" key="3">
    <source>
        <dbReference type="ARBA" id="ARBA00022741"/>
    </source>
</evidence>
<comment type="similarity">
    <text evidence="1">Belongs to the HesA/MoeB/ThiF family.</text>
</comment>
<proteinExistence type="inferred from homology"/>
<dbReference type="InterPro" id="IPR035985">
    <property type="entry name" value="Ubiquitin-activating_enz"/>
</dbReference>
<name>A0A1H3CEU0_9PROT</name>
<evidence type="ECO:0000256" key="4">
    <source>
        <dbReference type="ARBA" id="ARBA00022840"/>
    </source>
</evidence>
<keyword evidence="3" id="KW-0547">Nucleotide-binding</keyword>
<reference evidence="14 15" key="1">
    <citation type="submission" date="2016-10" db="EMBL/GenBank/DDBJ databases">
        <authorList>
            <person name="de Groot N.N."/>
        </authorList>
    </citation>
    <scope>NUCLEOTIDE SEQUENCE [LARGE SCALE GENOMIC DNA]</scope>
    <source>
        <strain evidence="14 15">Nm1</strain>
    </source>
</reference>
<gene>
    <name evidence="14" type="ORF">SAMN05421881_10034</name>
</gene>
<evidence type="ECO:0000256" key="6">
    <source>
        <dbReference type="ARBA" id="ARBA00055169"/>
    </source>
</evidence>
<comment type="function">
    <text evidence="6">Catalyzes the adenylation by ATP of the carboxyl group of the C-terminal glycine of sulfur carrier protein MoaD.</text>
</comment>
<evidence type="ECO:0000256" key="7">
    <source>
        <dbReference type="ARBA" id="ARBA00063809"/>
    </source>
</evidence>